<evidence type="ECO:0000313" key="4">
    <source>
        <dbReference type="Proteomes" id="UP000184038"/>
    </source>
</evidence>
<evidence type="ECO:0000256" key="1">
    <source>
        <dbReference type="SAM" id="Phobius"/>
    </source>
</evidence>
<evidence type="ECO:0000313" key="3">
    <source>
        <dbReference type="EMBL" id="SHM40554.1"/>
    </source>
</evidence>
<dbReference type="SUPFAM" id="SSF49464">
    <property type="entry name" value="Carboxypeptidase regulatory domain-like"/>
    <property type="match status" value="2"/>
</dbReference>
<gene>
    <name evidence="3" type="ORF">SAMN02746066_01886</name>
</gene>
<dbReference type="STRING" id="1120996.SAMN02746066_01886"/>
<accession>A0A1M7IIG1</accession>
<keyword evidence="1" id="KW-0472">Membrane</keyword>
<dbReference type="OrthoDB" id="2012672at2"/>
<feature type="domain" description="Zinc-ribbon" evidence="2">
    <location>
        <begin position="2"/>
        <end position="24"/>
    </location>
</feature>
<feature type="transmembrane region" description="Helical" evidence="1">
    <location>
        <begin position="92"/>
        <end position="114"/>
    </location>
</feature>
<organism evidence="3 4">
    <name type="scientific">Anaerosporobacter mobilis DSM 15930</name>
    <dbReference type="NCBI Taxonomy" id="1120996"/>
    <lineage>
        <taxon>Bacteria</taxon>
        <taxon>Bacillati</taxon>
        <taxon>Bacillota</taxon>
        <taxon>Clostridia</taxon>
        <taxon>Lachnospirales</taxon>
        <taxon>Lachnospiraceae</taxon>
        <taxon>Anaerosporobacter</taxon>
    </lineage>
</organism>
<name>A0A1M7IIG1_9FIRM</name>
<dbReference type="AlphaFoldDB" id="A0A1M7IIG1"/>
<dbReference type="Proteomes" id="UP000184038">
    <property type="component" value="Unassembled WGS sequence"/>
</dbReference>
<keyword evidence="1" id="KW-0812">Transmembrane</keyword>
<proteinExistence type="predicted"/>
<keyword evidence="4" id="KW-1185">Reference proteome</keyword>
<dbReference type="Pfam" id="PF13240">
    <property type="entry name" value="Zn_Ribbon_1"/>
    <property type="match status" value="1"/>
</dbReference>
<evidence type="ECO:0000259" key="2">
    <source>
        <dbReference type="Pfam" id="PF13240"/>
    </source>
</evidence>
<dbReference type="InterPro" id="IPR008969">
    <property type="entry name" value="CarboxyPept-like_regulatory"/>
</dbReference>
<dbReference type="RefSeq" id="WP_073286539.1">
    <property type="nucleotide sequence ID" value="NZ_FRCP01000009.1"/>
</dbReference>
<sequence length="728" mass="83055">MFCVKCGTRIPEESNFCPNCGAEVKKSSSVEDSMNSPLMVSEPVPQMQSQPVPQVPNELASQIPGEQSPQLMNDHIVATVPQEEVKKKKTTVIVAFVLAVVVLVVMLIMVIILFTNRDKATQKKEEETLHVTNEDTVADTQEEEPVILDEIDTNAEGETEEESVVETEETKFISMIRALNESDASLEKIDVYEDNYEPEDRKSSYQWNPELFYSLEDISPDSYEDGLINGYMIEKKQLLNADTNNLMEYEIYRNLETDTVNKIVSIEYKEDILEITDYYYTDNGKVNFVFVREDTNYVPSYAIPSKSGRRYYYNKDTLVKWRIVEDGEQKNFVAGKEEKERGGNSGKVILYKDLSEEKQTNYNKTEKKMLNAAYNTYKIALDAQGLSNIIGYVTDTSGQPLNGATIHLYSEDYETEVYSCNVDTEGKYAIVIPSQERGYRIEITKEGYVTTVLYDIQLNKQLIGVYQETICLVEDNMNTDCNTQLVVCDAFNRAYDYEGMLRIDNATIRIRKGVNNKYGEISGNAKTDSDGIVYLLLKPGMYTVEVSKPGYAVTYYTITVVQNNMMITINTTPILNDGEIRIVLTWEDTPRDLDSHLFTPYDSTSGDTTYHIWYGNSWDNNANNLDVDDVDGYGPETMTINNLGNGLYKYYVADYTNCSNGYTDSEEMSYSNATVDVYSADGLVQTFHVPTNRPGVIWEVFEIRNKTVVPIQRYYNNLDNKTWWNNEK</sequence>
<reference evidence="3 4" key="1">
    <citation type="submission" date="2016-11" db="EMBL/GenBank/DDBJ databases">
        <authorList>
            <person name="Jaros S."/>
            <person name="Januszkiewicz K."/>
            <person name="Wedrychowicz H."/>
        </authorList>
    </citation>
    <scope>NUCLEOTIDE SEQUENCE [LARGE SCALE GENOMIC DNA]</scope>
    <source>
        <strain evidence="3 4">DSM 15930</strain>
    </source>
</reference>
<dbReference type="InterPro" id="IPR026870">
    <property type="entry name" value="Zinc_ribbon_dom"/>
</dbReference>
<protein>
    <submittedName>
        <fullName evidence="3">Zinc-ribbon domain-containing protein</fullName>
    </submittedName>
</protein>
<keyword evidence="1" id="KW-1133">Transmembrane helix</keyword>
<dbReference type="EMBL" id="FRCP01000009">
    <property type="protein sequence ID" value="SHM40554.1"/>
    <property type="molecule type" value="Genomic_DNA"/>
</dbReference>
<dbReference type="Gene3D" id="2.60.40.1120">
    <property type="entry name" value="Carboxypeptidase-like, regulatory domain"/>
    <property type="match status" value="2"/>
</dbReference>
<dbReference type="Pfam" id="PF13620">
    <property type="entry name" value="CarboxypepD_reg"/>
    <property type="match status" value="1"/>
</dbReference>